<name>A0A0L8G2N1_OCTBM</name>
<reference evidence="1" key="1">
    <citation type="submission" date="2015-07" db="EMBL/GenBank/DDBJ databases">
        <title>MeaNS - Measles Nucleotide Surveillance Program.</title>
        <authorList>
            <person name="Tran T."/>
            <person name="Druce J."/>
        </authorList>
    </citation>
    <scope>NUCLEOTIDE SEQUENCE</scope>
    <source>
        <strain evidence="1">UCB-OBI-ISO-001</strain>
        <tissue evidence="1">Gonad</tissue>
    </source>
</reference>
<organism evidence="1">
    <name type="scientific">Octopus bimaculoides</name>
    <name type="common">California two-spotted octopus</name>
    <dbReference type="NCBI Taxonomy" id="37653"/>
    <lineage>
        <taxon>Eukaryota</taxon>
        <taxon>Metazoa</taxon>
        <taxon>Spiralia</taxon>
        <taxon>Lophotrochozoa</taxon>
        <taxon>Mollusca</taxon>
        <taxon>Cephalopoda</taxon>
        <taxon>Coleoidea</taxon>
        <taxon>Octopodiformes</taxon>
        <taxon>Octopoda</taxon>
        <taxon>Incirrata</taxon>
        <taxon>Octopodidae</taxon>
        <taxon>Octopus</taxon>
    </lineage>
</organism>
<proteinExistence type="predicted"/>
<dbReference type="AlphaFoldDB" id="A0A0L8G2N1"/>
<accession>A0A0L8G2N1</accession>
<sequence>MVLLVGQGVQGVSFLVFVLTSRISMISKLVFGQSICSRDCDGFVINVSV</sequence>
<evidence type="ECO:0000313" key="1">
    <source>
        <dbReference type="EMBL" id="KOF71123.1"/>
    </source>
</evidence>
<dbReference type="EMBL" id="KQ424358">
    <property type="protein sequence ID" value="KOF71123.1"/>
    <property type="molecule type" value="Genomic_DNA"/>
</dbReference>
<protein>
    <submittedName>
        <fullName evidence="1">Uncharacterized protein</fullName>
    </submittedName>
</protein>
<gene>
    <name evidence="1" type="ORF">OCBIM_22001561mg</name>
</gene>